<accession>A0A1H1DTC6</accession>
<evidence type="ECO:0000256" key="1">
    <source>
        <dbReference type="SAM" id="SignalP"/>
    </source>
</evidence>
<gene>
    <name evidence="2" type="ORF">SAMN04489718_2224</name>
</gene>
<keyword evidence="3" id="KW-1185">Reference proteome</keyword>
<name>A0A1H1DTC6_9ACTN</name>
<protein>
    <recommendedName>
        <fullName evidence="4">Small secreted domain</fullName>
    </recommendedName>
</protein>
<reference evidence="3" key="1">
    <citation type="submission" date="2016-10" db="EMBL/GenBank/DDBJ databases">
        <authorList>
            <person name="Varghese N."/>
            <person name="Submissions S."/>
        </authorList>
    </citation>
    <scope>NUCLEOTIDE SEQUENCE [LARGE SCALE GENOMIC DNA]</scope>
    <source>
        <strain evidence="3">DSM 45459</strain>
    </source>
</reference>
<organism evidence="2 3">
    <name type="scientific">Actinopolyspora saharensis</name>
    <dbReference type="NCBI Taxonomy" id="995062"/>
    <lineage>
        <taxon>Bacteria</taxon>
        <taxon>Bacillati</taxon>
        <taxon>Actinomycetota</taxon>
        <taxon>Actinomycetes</taxon>
        <taxon>Actinopolysporales</taxon>
        <taxon>Actinopolysporaceae</taxon>
        <taxon>Actinopolyspora</taxon>
    </lineage>
</organism>
<dbReference type="Proteomes" id="UP000199301">
    <property type="component" value="Unassembled WGS sequence"/>
</dbReference>
<feature type="signal peptide" evidence="1">
    <location>
        <begin position="1"/>
        <end position="27"/>
    </location>
</feature>
<feature type="chain" id="PRO_5011592615" description="Small secreted domain" evidence="1">
    <location>
        <begin position="28"/>
        <end position="85"/>
    </location>
</feature>
<evidence type="ECO:0000313" key="2">
    <source>
        <dbReference type="EMBL" id="SDQ79677.1"/>
    </source>
</evidence>
<proteinExistence type="predicted"/>
<keyword evidence="1" id="KW-0732">Signal</keyword>
<sequence length="85" mass="8414">MRIATRVAGAAGVAAMGMMTLGTAAFADTADNDGINAVDDNNISAVPVQACGNDIGAVVGVIAEVLSPESSQCVNAPVVDHPMSK</sequence>
<dbReference type="AlphaFoldDB" id="A0A1H1DTC6"/>
<dbReference type="RefSeq" id="WP_342751277.1">
    <property type="nucleotide sequence ID" value="NZ_FNKO01000002.1"/>
</dbReference>
<dbReference type="EMBL" id="FNKO01000002">
    <property type="protein sequence ID" value="SDQ79677.1"/>
    <property type="molecule type" value="Genomic_DNA"/>
</dbReference>
<evidence type="ECO:0000313" key="3">
    <source>
        <dbReference type="Proteomes" id="UP000199301"/>
    </source>
</evidence>
<evidence type="ECO:0008006" key="4">
    <source>
        <dbReference type="Google" id="ProtNLM"/>
    </source>
</evidence>